<evidence type="ECO:0000256" key="1">
    <source>
        <dbReference type="SAM" id="MobiDB-lite"/>
    </source>
</evidence>
<evidence type="ECO:0000313" key="3">
    <source>
        <dbReference type="Proteomes" id="UP000824469"/>
    </source>
</evidence>
<dbReference type="EMBL" id="JAHRHJ020003813">
    <property type="protein sequence ID" value="KAH9289761.1"/>
    <property type="molecule type" value="Genomic_DNA"/>
</dbReference>
<proteinExistence type="predicted"/>
<sequence length="112" mass="13218">WDQKLHVPLDIFENDEAFAEFMGLKDSILAGDHKKGFKIQLNTYAYFREEVEMCGRLSNNMVKKSKNTSEKPGKNDKRKSHSDKLFDTLIYQQNEEHMDKIVYPFKDDNEIL</sequence>
<accession>A0AA38BUW5</accession>
<feature type="region of interest" description="Disordered" evidence="1">
    <location>
        <begin position="59"/>
        <end position="84"/>
    </location>
</feature>
<dbReference type="Proteomes" id="UP000824469">
    <property type="component" value="Unassembled WGS sequence"/>
</dbReference>
<feature type="non-terminal residue" evidence="2">
    <location>
        <position position="1"/>
    </location>
</feature>
<evidence type="ECO:0000313" key="2">
    <source>
        <dbReference type="EMBL" id="KAH9289761.1"/>
    </source>
</evidence>
<comment type="caution">
    <text evidence="2">The sequence shown here is derived from an EMBL/GenBank/DDBJ whole genome shotgun (WGS) entry which is preliminary data.</text>
</comment>
<reference evidence="2 3" key="1">
    <citation type="journal article" date="2021" name="Nat. Plants">
        <title>The Taxus genome provides insights into paclitaxel biosynthesis.</title>
        <authorList>
            <person name="Xiong X."/>
            <person name="Gou J."/>
            <person name="Liao Q."/>
            <person name="Li Y."/>
            <person name="Zhou Q."/>
            <person name="Bi G."/>
            <person name="Li C."/>
            <person name="Du R."/>
            <person name="Wang X."/>
            <person name="Sun T."/>
            <person name="Guo L."/>
            <person name="Liang H."/>
            <person name="Lu P."/>
            <person name="Wu Y."/>
            <person name="Zhang Z."/>
            <person name="Ro D.K."/>
            <person name="Shang Y."/>
            <person name="Huang S."/>
            <person name="Yan J."/>
        </authorList>
    </citation>
    <scope>NUCLEOTIDE SEQUENCE [LARGE SCALE GENOMIC DNA]</scope>
    <source>
        <strain evidence="2">Ta-2019</strain>
    </source>
</reference>
<gene>
    <name evidence="2" type="ORF">KI387_033878</name>
</gene>
<protein>
    <submittedName>
        <fullName evidence="2">Uncharacterized protein</fullName>
    </submittedName>
</protein>
<dbReference type="AlphaFoldDB" id="A0AA38BUW5"/>
<name>A0AA38BUW5_TAXCH</name>
<keyword evidence="3" id="KW-1185">Reference proteome</keyword>
<organism evidence="2 3">
    <name type="scientific">Taxus chinensis</name>
    <name type="common">Chinese yew</name>
    <name type="synonym">Taxus wallichiana var. chinensis</name>
    <dbReference type="NCBI Taxonomy" id="29808"/>
    <lineage>
        <taxon>Eukaryota</taxon>
        <taxon>Viridiplantae</taxon>
        <taxon>Streptophyta</taxon>
        <taxon>Embryophyta</taxon>
        <taxon>Tracheophyta</taxon>
        <taxon>Spermatophyta</taxon>
        <taxon>Pinopsida</taxon>
        <taxon>Pinidae</taxon>
        <taxon>Conifers II</taxon>
        <taxon>Cupressales</taxon>
        <taxon>Taxaceae</taxon>
        <taxon>Taxus</taxon>
    </lineage>
</organism>